<comment type="caution">
    <text evidence="1">The sequence shown here is derived from an EMBL/GenBank/DDBJ whole genome shotgun (WGS) entry which is preliminary data.</text>
</comment>
<evidence type="ECO:0000313" key="1">
    <source>
        <dbReference type="EMBL" id="KAJ2968246.1"/>
    </source>
</evidence>
<organism evidence="1 2">
    <name type="scientific">Zarea fungicola</name>
    <dbReference type="NCBI Taxonomy" id="93591"/>
    <lineage>
        <taxon>Eukaryota</taxon>
        <taxon>Fungi</taxon>
        <taxon>Dikarya</taxon>
        <taxon>Ascomycota</taxon>
        <taxon>Pezizomycotina</taxon>
        <taxon>Sordariomycetes</taxon>
        <taxon>Hypocreomycetidae</taxon>
        <taxon>Hypocreales</taxon>
        <taxon>Cordycipitaceae</taxon>
        <taxon>Zarea</taxon>
    </lineage>
</organism>
<gene>
    <name evidence="1" type="ORF">NQ176_g9276</name>
</gene>
<dbReference type="EMBL" id="JANJQO010002055">
    <property type="protein sequence ID" value="KAJ2968246.1"/>
    <property type="molecule type" value="Genomic_DNA"/>
</dbReference>
<proteinExistence type="predicted"/>
<reference evidence="1" key="1">
    <citation type="submission" date="2022-08" db="EMBL/GenBank/DDBJ databases">
        <title>Genome Sequence of Lecanicillium fungicola.</title>
        <authorList>
            <person name="Buettner E."/>
        </authorList>
    </citation>
    <scope>NUCLEOTIDE SEQUENCE</scope>
    <source>
        <strain evidence="1">Babe33</strain>
    </source>
</reference>
<protein>
    <submittedName>
        <fullName evidence="1">Uncharacterized protein</fullName>
    </submittedName>
</protein>
<evidence type="ECO:0000313" key="2">
    <source>
        <dbReference type="Proteomes" id="UP001143910"/>
    </source>
</evidence>
<sequence>MDSSRSRRRRRVDSDDESDDAGTQTPEPPKRPRRSTVLPQNQHDQIHSGPSHTNGGSQPVNMELFQPGSIVRVTVQNFVTYERAEFFPGPYLNMVIGPNGTGKSSLVCAICLGLGYSPKHLGRAGSIKEFVKHGKDKATIEIELQKKPADRHNYVIRVQIRRDQNSQKWWLNGKETTHKNIQDLMKSLKIQVDNLCQFLPQDRVVEFAASTPVELLRETLRAAAPEEMLLWQGKLRELYRDKKELTENSRNDAETLENLETRQQGLQADVDRFLEREEIQKRLNDLEIVRVLAKYQETRDRYTLAKEKKRKAQESLRRLETESGPSLEAVNRKQGYLDKTDAALAAKTRALDQCHDFSDALDQKVKDEQAAIDAFDTKYNTERKQFDIKKKELAAARSKITSLQADLKNRPGEFTAAEWNQKIRAEEHHLRELESTEREINEEIASLRDKGRPLNEQKKNLEVSLKSLDTEEGKQLSMMSKFWPDVSKAWDWIQENKDKFDKEVFGPPMISCSIKDERYSSQVQAMLQNDDFLCFIAQTTDDLKKLTKQFYREMGLSVTIRKCSNPLETYRSPLSQAEASDFGLDGFAIDFVQGPEPVLAMLCAEKRLHLSAVTLQDHTNEQYNQLVNSNRVIQWAAGRQLYTIRRRKEYGDKAMTAITKFIQPGRFWNSQLVDSQEKVALEHQLREITAEFEALKEQNRVVNAKRGDVGTKKEAIQTKISELKAEKNALQREHQKWQSLPERIESEERRMEESKQLMEAIRNRIYADQYELDKLVMAKFNATLRHTASLEDMRIAHHEYIEAKIRSIEAASDVNGLKARSANIMQQVEAERATVEETTREADAARRTGREISDMAKNLLVEQQDRREYLQSLANGKTEHDVVLEIDAEKAKLELIHAANPNILREFEKRAGEITKLRRKMDSVNAKVGELDASTASLMNKWEPKLDELIAQINSAFAYNFEQISCSGEVRIHKDDNFDQWSLNIMVRFRYVFFFLEFYYG</sequence>
<accession>A0ACC1MPQ9</accession>
<dbReference type="Proteomes" id="UP001143910">
    <property type="component" value="Unassembled WGS sequence"/>
</dbReference>
<keyword evidence="2" id="KW-1185">Reference proteome</keyword>
<name>A0ACC1MPQ9_9HYPO</name>